<keyword evidence="3" id="KW-1185">Reference proteome</keyword>
<protein>
    <submittedName>
        <fullName evidence="2">Membrane protein</fullName>
    </submittedName>
</protein>
<proteinExistence type="predicted"/>
<name>A0ABQ3KMR2_9PSEU</name>
<keyword evidence="1" id="KW-0472">Membrane</keyword>
<dbReference type="Pfam" id="PF14325">
    <property type="entry name" value="DUF4383"/>
    <property type="match status" value="1"/>
</dbReference>
<feature type="transmembrane region" description="Helical" evidence="1">
    <location>
        <begin position="12"/>
        <end position="33"/>
    </location>
</feature>
<evidence type="ECO:0000313" key="3">
    <source>
        <dbReference type="Proteomes" id="UP000649955"/>
    </source>
</evidence>
<gene>
    <name evidence="2" type="ORF">GCM10017567_53280</name>
</gene>
<dbReference type="RefSeq" id="WP_191314047.1">
    <property type="nucleotide sequence ID" value="NZ_BNAW01000026.1"/>
</dbReference>
<dbReference type="Proteomes" id="UP000649955">
    <property type="component" value="Unassembled WGS sequence"/>
</dbReference>
<sequence>MTEAHTRPRRSTARAAALLFGIAFLLVGVLGFIPGITADYDALKFAGHESGAQLFGVFTVSVLHNLVHLLFGVLGVLAARANGSSRAFLMIGGGIYVLLWVFGLAMDHDSPANILPMDNADDWLHLGLGVAMIAAGIATAAADRARGQYPEPEKQQGR</sequence>
<feature type="transmembrane region" description="Helical" evidence="1">
    <location>
        <begin position="86"/>
        <end position="103"/>
    </location>
</feature>
<accession>A0ABQ3KMR2</accession>
<keyword evidence="1" id="KW-1133">Transmembrane helix</keyword>
<evidence type="ECO:0000313" key="2">
    <source>
        <dbReference type="EMBL" id="GHG27127.1"/>
    </source>
</evidence>
<keyword evidence="1" id="KW-0812">Transmembrane</keyword>
<evidence type="ECO:0000256" key="1">
    <source>
        <dbReference type="SAM" id="Phobius"/>
    </source>
</evidence>
<feature type="transmembrane region" description="Helical" evidence="1">
    <location>
        <begin position="53"/>
        <end position="79"/>
    </location>
</feature>
<feature type="transmembrane region" description="Helical" evidence="1">
    <location>
        <begin position="123"/>
        <end position="142"/>
    </location>
</feature>
<organism evidence="2 3">
    <name type="scientific">Amycolatopsis bullii</name>
    <dbReference type="NCBI Taxonomy" id="941987"/>
    <lineage>
        <taxon>Bacteria</taxon>
        <taxon>Bacillati</taxon>
        <taxon>Actinomycetota</taxon>
        <taxon>Actinomycetes</taxon>
        <taxon>Pseudonocardiales</taxon>
        <taxon>Pseudonocardiaceae</taxon>
        <taxon>Amycolatopsis</taxon>
    </lineage>
</organism>
<comment type="caution">
    <text evidence="2">The sequence shown here is derived from an EMBL/GenBank/DDBJ whole genome shotgun (WGS) entry which is preliminary data.</text>
</comment>
<dbReference type="EMBL" id="BNAW01000026">
    <property type="protein sequence ID" value="GHG27127.1"/>
    <property type="molecule type" value="Genomic_DNA"/>
</dbReference>
<reference evidence="3" key="1">
    <citation type="journal article" date="2019" name="Int. J. Syst. Evol. Microbiol.">
        <title>The Global Catalogue of Microorganisms (GCM) 10K type strain sequencing project: providing services to taxonomists for standard genome sequencing and annotation.</title>
        <authorList>
            <consortium name="The Broad Institute Genomics Platform"/>
            <consortium name="The Broad Institute Genome Sequencing Center for Infectious Disease"/>
            <person name="Wu L."/>
            <person name="Ma J."/>
        </authorList>
    </citation>
    <scope>NUCLEOTIDE SEQUENCE [LARGE SCALE GENOMIC DNA]</scope>
    <source>
        <strain evidence="3">CGMCC 4.7680</strain>
    </source>
</reference>